<sequence length="40" mass="4878">MDIYIFIYHAVTFIIYRNISFKNKQEGQVQNHLLANSFNW</sequence>
<dbReference type="AlphaFoldDB" id="A0A0K2VEU6"/>
<name>A0A0K2VEU6_LEPSM</name>
<evidence type="ECO:0000313" key="1">
    <source>
        <dbReference type="EMBL" id="CDW48890.1"/>
    </source>
</evidence>
<reference evidence="1" key="1">
    <citation type="submission" date="2014-05" db="EMBL/GenBank/DDBJ databases">
        <authorList>
            <person name="Chronopoulou M."/>
        </authorList>
    </citation>
    <scope>NUCLEOTIDE SEQUENCE</scope>
    <source>
        <tissue evidence="1">Whole organism</tissue>
    </source>
</reference>
<protein>
    <submittedName>
        <fullName evidence="1">Uncharacterized protein</fullName>
    </submittedName>
</protein>
<organism evidence="1">
    <name type="scientific">Lepeophtheirus salmonis</name>
    <name type="common">Salmon louse</name>
    <name type="synonym">Caligus salmonis</name>
    <dbReference type="NCBI Taxonomy" id="72036"/>
    <lineage>
        <taxon>Eukaryota</taxon>
        <taxon>Metazoa</taxon>
        <taxon>Ecdysozoa</taxon>
        <taxon>Arthropoda</taxon>
        <taxon>Crustacea</taxon>
        <taxon>Multicrustacea</taxon>
        <taxon>Hexanauplia</taxon>
        <taxon>Copepoda</taxon>
        <taxon>Siphonostomatoida</taxon>
        <taxon>Caligidae</taxon>
        <taxon>Lepeophtheirus</taxon>
    </lineage>
</organism>
<accession>A0A0K2VEU6</accession>
<dbReference type="EMBL" id="HACA01031529">
    <property type="protein sequence ID" value="CDW48890.1"/>
    <property type="molecule type" value="Transcribed_RNA"/>
</dbReference>
<proteinExistence type="predicted"/>